<accession>A0A2S7FBU8</accession>
<evidence type="ECO:0000313" key="5">
    <source>
        <dbReference type="Proteomes" id="UP000238081"/>
    </source>
</evidence>
<organism evidence="4 5">
    <name type="scientific">Clostridium butyricum</name>
    <dbReference type="NCBI Taxonomy" id="1492"/>
    <lineage>
        <taxon>Bacteria</taxon>
        <taxon>Bacillati</taxon>
        <taxon>Bacillota</taxon>
        <taxon>Clostridia</taxon>
        <taxon>Eubacteriales</taxon>
        <taxon>Clostridiaceae</taxon>
        <taxon>Clostridium</taxon>
    </lineage>
</organism>
<dbReference type="PROSITE" id="PS51170">
    <property type="entry name" value="CW"/>
    <property type="match status" value="3"/>
</dbReference>
<keyword evidence="3" id="KW-0732">Signal</keyword>
<keyword evidence="1" id="KW-0677">Repeat</keyword>
<dbReference type="InterPro" id="IPR018337">
    <property type="entry name" value="Cell_wall/Cho-bd_repeat"/>
</dbReference>
<dbReference type="AlphaFoldDB" id="A0A2S7FBU8"/>
<sequence>MKFNKLMSLLMGAAVISSVVPTTTANAAIKLQALEGTIYDAKAFKDGVYVFDGYKGEEQDSAMYFFNGKEDVEIEDAETMGSKYGMNYINFKDDEILFNLVTGQAEEDDEETRVSMMENKFRSSVIKKADRYENTPYLIQVGKIAEDIFSGVWYEYVVANSDDLDDAAEKYTVYLSDSGKYVDASETLNVVYYDKDGNKINLDTYEDVKKNKNLSVVKEETLLIDAENIYKVIALLDMEKALYILGKEDKSKLEELYGYIASKDMESATNLILKDSPEAITTYALKVSMEQGEKEDGAYIPKSVTSYETYDLNALETIEDYRANKLTARVSGNSLYIIKTEDDSVTVDRYIMKKIKDKDSVEGKSLDKRVLELDEDFDDVQNEDMQDYDIDVQGNLWVLNKGKVQKLENGKLETKYTVDRTMDNLSVFAENSMIIWNTDNEVYSVVAPQKAVEEEKTEESVEGTESKDEVQTVAGWNKNSDGTWSYTKVDGTKANGWLMDNNTWYYLNSEGVMQTGWIKDKEQWYYLDISGAMHTGWLKDTNGKWYYLYNNGAMAYNTVIDGYTLDASGAWIQ</sequence>
<evidence type="ECO:0000313" key="4">
    <source>
        <dbReference type="EMBL" id="PPV15274.1"/>
    </source>
</evidence>
<proteinExistence type="predicted"/>
<comment type="caution">
    <text evidence="4">The sequence shown here is derived from an EMBL/GenBank/DDBJ whole genome shotgun (WGS) entry which is preliminary data.</text>
</comment>
<dbReference type="Pfam" id="PF19127">
    <property type="entry name" value="Choline_bind_3"/>
    <property type="match status" value="1"/>
</dbReference>
<gene>
    <name evidence="4" type="ORF">AWN73_12265</name>
</gene>
<evidence type="ECO:0000256" key="2">
    <source>
        <dbReference type="PROSITE-ProRule" id="PRU00591"/>
    </source>
</evidence>
<feature type="repeat" description="Cell wall-binding" evidence="2">
    <location>
        <begin position="534"/>
        <end position="554"/>
    </location>
</feature>
<evidence type="ECO:0000256" key="1">
    <source>
        <dbReference type="ARBA" id="ARBA00022737"/>
    </source>
</evidence>
<dbReference type="SUPFAM" id="SSF69360">
    <property type="entry name" value="Cell wall binding repeat"/>
    <property type="match status" value="1"/>
</dbReference>
<feature type="chain" id="PRO_5015577785" evidence="3">
    <location>
        <begin position="28"/>
        <end position="573"/>
    </location>
</feature>
<reference evidence="4 5" key="1">
    <citation type="submission" date="2016-01" db="EMBL/GenBank/DDBJ databases">
        <title>Characterization of the Clostridium difficile lineages that are prevalent in Hong Kong and China.</title>
        <authorList>
            <person name="Kwok J.S.-L."/>
            <person name="Lam W.-Y."/>
            <person name="Ip M."/>
            <person name="Chan T.-F."/>
            <person name="Hawkey P.M."/>
            <person name="Tsui S.K.-W."/>
        </authorList>
    </citation>
    <scope>NUCLEOTIDE SEQUENCE [LARGE SCALE GENOMIC DNA]</scope>
    <source>
        <strain evidence="4 5">300064</strain>
    </source>
</reference>
<feature type="signal peptide" evidence="3">
    <location>
        <begin position="1"/>
        <end position="27"/>
    </location>
</feature>
<dbReference type="RefSeq" id="WP_043666426.1">
    <property type="nucleotide sequence ID" value="NZ_JSEG01000024.1"/>
</dbReference>
<feature type="repeat" description="Cell wall-binding" evidence="2">
    <location>
        <begin position="514"/>
        <end position="533"/>
    </location>
</feature>
<dbReference type="Proteomes" id="UP000238081">
    <property type="component" value="Unassembled WGS sequence"/>
</dbReference>
<dbReference type="EMBL" id="LRDH01000101">
    <property type="protein sequence ID" value="PPV15274.1"/>
    <property type="molecule type" value="Genomic_DNA"/>
</dbReference>
<dbReference type="Gene3D" id="2.10.270.10">
    <property type="entry name" value="Cholin Binding"/>
    <property type="match status" value="1"/>
</dbReference>
<protein>
    <submittedName>
        <fullName evidence="4">Cell wall-binding protein</fullName>
    </submittedName>
</protein>
<dbReference type="Pfam" id="PF01473">
    <property type="entry name" value="Choline_bind_1"/>
    <property type="match status" value="1"/>
</dbReference>
<feature type="repeat" description="Cell wall-binding" evidence="2">
    <location>
        <begin position="494"/>
        <end position="513"/>
    </location>
</feature>
<evidence type="ECO:0000256" key="3">
    <source>
        <dbReference type="SAM" id="SignalP"/>
    </source>
</evidence>
<name>A0A2S7FBU8_CLOBU</name>